<evidence type="ECO:0000259" key="1">
    <source>
        <dbReference type="Pfam" id="PF00910"/>
    </source>
</evidence>
<gene>
    <name evidence="2" type="ORF">SAMN05661091_2438</name>
</gene>
<keyword evidence="3" id="KW-1185">Reference proteome</keyword>
<accession>A0A1X7HDS9</accession>
<name>A0A1X7HDS9_9BACL</name>
<dbReference type="GO" id="GO:0003723">
    <property type="term" value="F:RNA binding"/>
    <property type="evidence" value="ECO:0007669"/>
    <property type="project" value="InterPro"/>
</dbReference>
<dbReference type="AlphaFoldDB" id="A0A1X7HDS9"/>
<keyword evidence="2" id="KW-0808">Transferase</keyword>
<dbReference type="RefSeq" id="WP_208919400.1">
    <property type="nucleotide sequence ID" value="NZ_LT840184.1"/>
</dbReference>
<sequence>MENNHLTHKSQEAVQSIVSAINHHMISRTNPLVVSLDGGSGAGKSTLAAEVASHLGSTVIQCDDFFASTITDDEWDTYTTEEKCRLCIDWQRMRTEALLPLLAGENARYCPFSFSSSNGLASNLVVKEPSEVIILDGIYSSLLELTDVVHFTILVDVLPNVRRHRHNLREGNEDVAWHRRWDPAEDYYFSVLRPRTSFDLIVNNQ</sequence>
<evidence type="ECO:0000313" key="3">
    <source>
        <dbReference type="Proteomes" id="UP000192940"/>
    </source>
</evidence>
<feature type="domain" description="Helicase superfamily 3 single-stranded DNA/RNA virus" evidence="1">
    <location>
        <begin position="36"/>
        <end position="96"/>
    </location>
</feature>
<dbReference type="EMBL" id="LT840184">
    <property type="protein sequence ID" value="SMF83690.1"/>
    <property type="molecule type" value="Genomic_DNA"/>
</dbReference>
<keyword evidence="2" id="KW-0418">Kinase</keyword>
<protein>
    <submittedName>
        <fullName evidence="2">Uridine kinase</fullName>
    </submittedName>
</protein>
<dbReference type="Pfam" id="PF00910">
    <property type="entry name" value="RNA_helicase"/>
    <property type="match status" value="1"/>
</dbReference>
<dbReference type="GO" id="GO:0016301">
    <property type="term" value="F:kinase activity"/>
    <property type="evidence" value="ECO:0007669"/>
    <property type="project" value="UniProtKB-KW"/>
</dbReference>
<evidence type="ECO:0000313" key="2">
    <source>
        <dbReference type="EMBL" id="SMF83690.1"/>
    </source>
</evidence>
<dbReference type="Gene3D" id="3.40.50.300">
    <property type="entry name" value="P-loop containing nucleotide triphosphate hydrolases"/>
    <property type="match status" value="1"/>
</dbReference>
<dbReference type="SUPFAM" id="SSF52540">
    <property type="entry name" value="P-loop containing nucleoside triphosphate hydrolases"/>
    <property type="match status" value="1"/>
</dbReference>
<reference evidence="2 3" key="1">
    <citation type="submission" date="2017-04" db="EMBL/GenBank/DDBJ databases">
        <authorList>
            <person name="Afonso C.L."/>
            <person name="Miller P.J."/>
            <person name="Scott M.A."/>
            <person name="Spackman E."/>
            <person name="Goraichik I."/>
            <person name="Dimitrov K.M."/>
            <person name="Suarez D.L."/>
            <person name="Swayne D.E."/>
        </authorList>
    </citation>
    <scope>NUCLEOTIDE SEQUENCE [LARGE SCALE GENOMIC DNA]</scope>
    <source>
        <strain evidence="2 3">N3/975</strain>
    </source>
</reference>
<dbReference type="GO" id="GO:0003724">
    <property type="term" value="F:RNA helicase activity"/>
    <property type="evidence" value="ECO:0007669"/>
    <property type="project" value="InterPro"/>
</dbReference>
<dbReference type="InterPro" id="IPR027417">
    <property type="entry name" value="P-loop_NTPase"/>
</dbReference>
<organism evidence="2 3">
    <name type="scientific">Paenibacillus uliginis N3/975</name>
    <dbReference type="NCBI Taxonomy" id="1313296"/>
    <lineage>
        <taxon>Bacteria</taxon>
        <taxon>Bacillati</taxon>
        <taxon>Bacillota</taxon>
        <taxon>Bacilli</taxon>
        <taxon>Bacillales</taxon>
        <taxon>Paenibacillaceae</taxon>
        <taxon>Paenibacillus</taxon>
    </lineage>
</organism>
<dbReference type="STRING" id="1313296.SAMN05661091_2438"/>
<dbReference type="Proteomes" id="UP000192940">
    <property type="component" value="Chromosome I"/>
</dbReference>
<dbReference type="InterPro" id="IPR000605">
    <property type="entry name" value="Helicase_SF3_ssDNA/RNA_vir"/>
</dbReference>
<proteinExistence type="predicted"/>